<evidence type="ECO:0000313" key="2">
    <source>
        <dbReference type="Proteomes" id="UP000267029"/>
    </source>
</evidence>
<organism evidence="1 2">
    <name type="scientific">Mesocestoides corti</name>
    <name type="common">Flatworm</name>
    <dbReference type="NCBI Taxonomy" id="53468"/>
    <lineage>
        <taxon>Eukaryota</taxon>
        <taxon>Metazoa</taxon>
        <taxon>Spiralia</taxon>
        <taxon>Lophotrochozoa</taxon>
        <taxon>Platyhelminthes</taxon>
        <taxon>Cestoda</taxon>
        <taxon>Eucestoda</taxon>
        <taxon>Cyclophyllidea</taxon>
        <taxon>Mesocestoididae</taxon>
        <taxon>Mesocestoides</taxon>
    </lineage>
</organism>
<keyword evidence="2" id="KW-1185">Reference proteome</keyword>
<evidence type="ECO:0000313" key="1">
    <source>
        <dbReference type="EMBL" id="VDD78265.1"/>
    </source>
</evidence>
<proteinExistence type="predicted"/>
<sequence>MRVVCVYITIYHILKGQQGTYTTISGLRIVYVNVSPDIEADSDTWITEFPTLDADPSFNGVDLLLTCQWPKFVVPSDDPISTKVDDKASVCVAHIAKSVKPRYHFAATNGIFYERKPYSNWCLYRLRAVVTCSIGHSSAILLN</sequence>
<reference evidence="1 2" key="1">
    <citation type="submission" date="2018-10" db="EMBL/GenBank/DDBJ databases">
        <authorList>
            <consortium name="Pathogen Informatics"/>
        </authorList>
    </citation>
    <scope>NUCLEOTIDE SEQUENCE [LARGE SCALE GENOMIC DNA]</scope>
</reference>
<protein>
    <submittedName>
        <fullName evidence="1">Uncharacterized protein</fullName>
    </submittedName>
</protein>
<dbReference type="OrthoDB" id="444325at2759"/>
<accession>A0A3P6HHC4</accession>
<dbReference type="Proteomes" id="UP000267029">
    <property type="component" value="Unassembled WGS sequence"/>
</dbReference>
<dbReference type="AlphaFoldDB" id="A0A3P6HHC4"/>
<name>A0A3P6HHC4_MESCO</name>
<dbReference type="EMBL" id="UXSR01001441">
    <property type="protein sequence ID" value="VDD78265.1"/>
    <property type="molecule type" value="Genomic_DNA"/>
</dbReference>
<gene>
    <name evidence="1" type="ORF">MCOS_LOCUS4268</name>
</gene>
<dbReference type="STRING" id="53468.A0A3P6HHC4"/>